<keyword evidence="1" id="KW-0547">Nucleotide-binding</keyword>
<dbReference type="Proteomes" id="UP001470230">
    <property type="component" value="Unassembled WGS sequence"/>
</dbReference>
<accession>A0ABR2H382</accession>
<dbReference type="PROSITE" id="PS50011">
    <property type="entry name" value="PROTEIN_KINASE_DOM"/>
    <property type="match status" value="1"/>
</dbReference>
<comment type="caution">
    <text evidence="4">The sequence shown here is derived from an EMBL/GenBank/DDBJ whole genome shotgun (WGS) entry which is preliminary data.</text>
</comment>
<evidence type="ECO:0000313" key="5">
    <source>
        <dbReference type="Proteomes" id="UP001470230"/>
    </source>
</evidence>
<evidence type="ECO:0000259" key="3">
    <source>
        <dbReference type="PROSITE" id="PS50011"/>
    </source>
</evidence>
<keyword evidence="2" id="KW-0067">ATP-binding</keyword>
<name>A0ABR2H382_9EUKA</name>
<dbReference type="Gene3D" id="1.10.510.10">
    <property type="entry name" value="Transferase(Phosphotransferase) domain 1"/>
    <property type="match status" value="1"/>
</dbReference>
<dbReference type="SUPFAM" id="SSF56112">
    <property type="entry name" value="Protein kinase-like (PK-like)"/>
    <property type="match status" value="1"/>
</dbReference>
<evidence type="ECO:0000313" key="4">
    <source>
        <dbReference type="EMBL" id="KAK8840673.1"/>
    </source>
</evidence>
<evidence type="ECO:0000256" key="1">
    <source>
        <dbReference type="ARBA" id="ARBA00022741"/>
    </source>
</evidence>
<dbReference type="Pfam" id="PF00069">
    <property type="entry name" value="Pkinase"/>
    <property type="match status" value="1"/>
</dbReference>
<sequence length="164" mass="19412">MSYLYKHDIEHEDLNPRNVLIDEKFQPKITEIGHYTLPQNLQNALSRSSIHINKTHIYFSPEIFRGESRTEKSEVYSFGKIIYEIITNKIDMKNTNKIFSNHLSTFDDESIPIIYKQLIEKCCSKDPQERPSFLDIVFQLSNDNKFITEDINIDIYNNYLKSIQ</sequence>
<keyword evidence="5" id="KW-1185">Reference proteome</keyword>
<protein>
    <recommendedName>
        <fullName evidence="3">Protein kinase domain-containing protein</fullName>
    </recommendedName>
</protein>
<proteinExistence type="predicted"/>
<dbReference type="PANTHER" id="PTHR44329">
    <property type="entry name" value="SERINE/THREONINE-PROTEIN KINASE TNNI3K-RELATED"/>
    <property type="match status" value="1"/>
</dbReference>
<dbReference type="InterPro" id="IPR000719">
    <property type="entry name" value="Prot_kinase_dom"/>
</dbReference>
<dbReference type="EMBL" id="JAPFFF010000044">
    <property type="protein sequence ID" value="KAK8840673.1"/>
    <property type="molecule type" value="Genomic_DNA"/>
</dbReference>
<evidence type="ECO:0000256" key="2">
    <source>
        <dbReference type="ARBA" id="ARBA00022840"/>
    </source>
</evidence>
<reference evidence="4 5" key="1">
    <citation type="submission" date="2024-04" db="EMBL/GenBank/DDBJ databases">
        <title>Tritrichomonas musculus Genome.</title>
        <authorList>
            <person name="Alves-Ferreira E."/>
            <person name="Grigg M."/>
            <person name="Lorenzi H."/>
            <person name="Galac M."/>
        </authorList>
    </citation>
    <scope>NUCLEOTIDE SEQUENCE [LARGE SCALE GENOMIC DNA]</scope>
    <source>
        <strain evidence="4 5">EAF2021</strain>
    </source>
</reference>
<gene>
    <name evidence="4" type="ORF">M9Y10_030448</name>
</gene>
<organism evidence="4 5">
    <name type="scientific">Tritrichomonas musculus</name>
    <dbReference type="NCBI Taxonomy" id="1915356"/>
    <lineage>
        <taxon>Eukaryota</taxon>
        <taxon>Metamonada</taxon>
        <taxon>Parabasalia</taxon>
        <taxon>Tritrichomonadida</taxon>
        <taxon>Tritrichomonadidae</taxon>
        <taxon>Tritrichomonas</taxon>
    </lineage>
</organism>
<feature type="domain" description="Protein kinase" evidence="3">
    <location>
        <begin position="1"/>
        <end position="147"/>
    </location>
</feature>
<dbReference type="PANTHER" id="PTHR44329:SF298">
    <property type="entry name" value="MIXED LINEAGE KINASE DOMAIN-LIKE PROTEIN"/>
    <property type="match status" value="1"/>
</dbReference>
<dbReference type="InterPro" id="IPR051681">
    <property type="entry name" value="Ser/Thr_Kinases-Pseudokinases"/>
</dbReference>
<dbReference type="InterPro" id="IPR011009">
    <property type="entry name" value="Kinase-like_dom_sf"/>
</dbReference>